<dbReference type="AlphaFoldDB" id="A0A5B7GYD7"/>
<organism evidence="1 2">
    <name type="scientific">Portunus trituberculatus</name>
    <name type="common">Swimming crab</name>
    <name type="synonym">Neptunus trituberculatus</name>
    <dbReference type="NCBI Taxonomy" id="210409"/>
    <lineage>
        <taxon>Eukaryota</taxon>
        <taxon>Metazoa</taxon>
        <taxon>Ecdysozoa</taxon>
        <taxon>Arthropoda</taxon>
        <taxon>Crustacea</taxon>
        <taxon>Multicrustacea</taxon>
        <taxon>Malacostraca</taxon>
        <taxon>Eumalacostraca</taxon>
        <taxon>Eucarida</taxon>
        <taxon>Decapoda</taxon>
        <taxon>Pleocyemata</taxon>
        <taxon>Brachyura</taxon>
        <taxon>Eubrachyura</taxon>
        <taxon>Portunoidea</taxon>
        <taxon>Portunidae</taxon>
        <taxon>Portuninae</taxon>
        <taxon>Portunus</taxon>
    </lineage>
</organism>
<gene>
    <name evidence="1" type="ORF">E2C01_056792</name>
</gene>
<protein>
    <submittedName>
        <fullName evidence="1">Uncharacterized protein</fullName>
    </submittedName>
</protein>
<dbReference type="EMBL" id="VSRR010019974">
    <property type="protein sequence ID" value="MPC62703.1"/>
    <property type="molecule type" value="Genomic_DNA"/>
</dbReference>
<comment type="caution">
    <text evidence="1">The sequence shown here is derived from an EMBL/GenBank/DDBJ whole genome shotgun (WGS) entry which is preliminary data.</text>
</comment>
<reference evidence="1 2" key="1">
    <citation type="submission" date="2019-05" db="EMBL/GenBank/DDBJ databases">
        <title>Another draft genome of Portunus trituberculatus and its Hox gene families provides insights of decapod evolution.</title>
        <authorList>
            <person name="Jeong J.-H."/>
            <person name="Song I."/>
            <person name="Kim S."/>
            <person name="Choi T."/>
            <person name="Kim D."/>
            <person name="Ryu S."/>
            <person name="Kim W."/>
        </authorList>
    </citation>
    <scope>NUCLEOTIDE SEQUENCE [LARGE SCALE GENOMIC DNA]</scope>
    <source>
        <tissue evidence="1">Muscle</tissue>
    </source>
</reference>
<name>A0A5B7GYD7_PORTR</name>
<evidence type="ECO:0000313" key="2">
    <source>
        <dbReference type="Proteomes" id="UP000324222"/>
    </source>
</evidence>
<sequence>MSLCQAIAAAAAAHTAAHSLVFPPRPAFQQSLRAGEPALFVLAALSHSGMLANPLNVRGSRGHHLLLFLPKNMVVGQLRLKWRRGAVVRK</sequence>
<dbReference type="Proteomes" id="UP000324222">
    <property type="component" value="Unassembled WGS sequence"/>
</dbReference>
<keyword evidence="2" id="KW-1185">Reference proteome</keyword>
<evidence type="ECO:0000313" key="1">
    <source>
        <dbReference type="EMBL" id="MPC62703.1"/>
    </source>
</evidence>
<accession>A0A5B7GYD7</accession>
<proteinExistence type="predicted"/>